<sequence length="218" mass="25229">MKLLENDEDCNVIIIYVGENENVKEVQTNSCILRIKSQYFRIAFSMKRRMENLLKLFYTVKIDSEKLQELDKAFITLNSNLSHPYSRCAQEFHYLFKYRPTLSSVSSPCGVFLALNRTSFRAINEVLATSANSIVRIQFCVNKIKVTNMLRVKDKKYVYAYPKDEEGLGKALELSLHKYDTGGAWIIPPKRKNFNNFISTETAQNNIPMGQVQKFQTN</sequence>
<keyword evidence="2" id="KW-1185">Reference proteome</keyword>
<evidence type="ECO:0008006" key="3">
    <source>
        <dbReference type="Google" id="ProtNLM"/>
    </source>
</evidence>
<evidence type="ECO:0000313" key="2">
    <source>
        <dbReference type="Proteomes" id="UP000234323"/>
    </source>
</evidence>
<dbReference type="Proteomes" id="UP000234323">
    <property type="component" value="Unassembled WGS sequence"/>
</dbReference>
<organism evidence="1 2">
    <name type="scientific">Rhizophagus irregularis</name>
    <dbReference type="NCBI Taxonomy" id="588596"/>
    <lineage>
        <taxon>Eukaryota</taxon>
        <taxon>Fungi</taxon>
        <taxon>Fungi incertae sedis</taxon>
        <taxon>Mucoromycota</taxon>
        <taxon>Glomeromycotina</taxon>
        <taxon>Glomeromycetes</taxon>
        <taxon>Glomerales</taxon>
        <taxon>Glomeraceae</taxon>
        <taxon>Rhizophagus</taxon>
    </lineage>
</organism>
<dbReference type="EMBL" id="LLXI01000569">
    <property type="protein sequence ID" value="PKY47673.1"/>
    <property type="molecule type" value="Genomic_DNA"/>
</dbReference>
<gene>
    <name evidence="1" type="ORF">RhiirA4_462993</name>
</gene>
<name>A0A2I1GM14_9GLOM</name>
<reference evidence="1 2" key="1">
    <citation type="submission" date="2015-10" db="EMBL/GenBank/DDBJ databases">
        <title>Genome analyses suggest a sexual origin of heterokaryosis in a supposedly ancient asexual fungus.</title>
        <authorList>
            <person name="Ropars J."/>
            <person name="Sedzielewska K."/>
            <person name="Noel J."/>
            <person name="Charron P."/>
            <person name="Farinelli L."/>
            <person name="Marton T."/>
            <person name="Kruger M."/>
            <person name="Pelin A."/>
            <person name="Brachmann A."/>
            <person name="Corradi N."/>
        </authorList>
    </citation>
    <scope>NUCLEOTIDE SEQUENCE [LARGE SCALE GENOMIC DNA]</scope>
    <source>
        <strain evidence="1 2">A4</strain>
    </source>
</reference>
<evidence type="ECO:0000313" key="1">
    <source>
        <dbReference type="EMBL" id="PKY47673.1"/>
    </source>
</evidence>
<dbReference type="AlphaFoldDB" id="A0A2I1GM14"/>
<comment type="caution">
    <text evidence="1">The sequence shown here is derived from an EMBL/GenBank/DDBJ whole genome shotgun (WGS) entry which is preliminary data.</text>
</comment>
<protein>
    <recommendedName>
        <fullName evidence="3">BTB domain-containing protein</fullName>
    </recommendedName>
</protein>
<accession>A0A2I1GM14</accession>
<proteinExistence type="predicted"/>